<dbReference type="InterPro" id="IPR027417">
    <property type="entry name" value="P-loop_NTPase"/>
</dbReference>
<feature type="compositionally biased region" description="Polar residues" evidence="1">
    <location>
        <begin position="422"/>
        <end position="433"/>
    </location>
</feature>
<dbReference type="PANTHER" id="PTHR47642">
    <property type="entry name" value="ATP-DEPENDENT DNA HELICASE"/>
    <property type="match status" value="1"/>
</dbReference>
<gene>
    <name evidence="2" type="ORF">Pmar_PMAR025671</name>
</gene>
<dbReference type="Proteomes" id="UP000007800">
    <property type="component" value="Unassembled WGS sequence"/>
</dbReference>
<evidence type="ECO:0000313" key="3">
    <source>
        <dbReference type="Proteomes" id="UP000007800"/>
    </source>
</evidence>
<accession>C5KIP2</accession>
<sequence>MEYHKRHGNSDMRAEKIAIVIDEVEAIYASILDGVAYAVGQMRPPAQCGGENSLFGDAVVVLVGDPCQAAGVEPMDNPVLFPTDEFPLLRFWEGESWARTKPVIMYLTGLHRCVHEGYLQLLREIRRAPSIRPGLPSFSEQSLQILQAIRDRDGGRIAPRFSHTVICLTNAEVDRHNKQILQSIPGVKYEIECIQNYDSLSSSFDFAAVAKLGYKEKIVLKKGCRVMATANSYHRHPASRFSNGAMGTVLSIYNDELGQPTVVVDFDDDREAVHIKRQSLVVRGPTGKMVFERRQIPLTPCYAMTAHRVLGATLEGVWAILSSITTGWTCASDDAIANFWQAPWLQGLTYTVMSRVSSPEAIRMLPIRNTVDIHKVLPIFSMDRTALTFDAKCAEESWLTNSPLPRLLVGSRGPEENDQADTKQQSSPTGSTNALESLEHKLSYIEEKIKAFEIRMLVSQHYATRQNSTVGDPVNPVLYCMRRPSLSGRLENMSLEAQLRFFELLHERLNLTFPRPSQEAVEKLIENISNEITEGSPVPMDDSETLEYRNS</sequence>
<evidence type="ECO:0000256" key="1">
    <source>
        <dbReference type="SAM" id="MobiDB-lite"/>
    </source>
</evidence>
<dbReference type="EMBL" id="GG673310">
    <property type="protein sequence ID" value="EER15658.1"/>
    <property type="molecule type" value="Genomic_DNA"/>
</dbReference>
<dbReference type="InParanoid" id="C5KIP2"/>
<dbReference type="RefSeq" id="XP_002783862.1">
    <property type="nucleotide sequence ID" value="XM_002783816.1"/>
</dbReference>
<feature type="region of interest" description="Disordered" evidence="1">
    <location>
        <begin position="405"/>
        <end position="433"/>
    </location>
</feature>
<dbReference type="AlphaFoldDB" id="C5KIP2"/>
<dbReference type="GeneID" id="9046486"/>
<protein>
    <recommendedName>
        <fullName evidence="4">ATP-dependent DNA helicase</fullName>
    </recommendedName>
</protein>
<reference evidence="2 3" key="1">
    <citation type="submission" date="2008-07" db="EMBL/GenBank/DDBJ databases">
        <authorList>
            <person name="El-Sayed N."/>
            <person name="Caler E."/>
            <person name="Inman J."/>
            <person name="Amedeo P."/>
            <person name="Hass B."/>
            <person name="Wortman J."/>
        </authorList>
    </citation>
    <scope>NUCLEOTIDE SEQUENCE [LARGE SCALE GENOMIC DNA]</scope>
    <source>
        <strain evidence="3">ATCC 50983 / TXsc</strain>
    </source>
</reference>
<evidence type="ECO:0008006" key="4">
    <source>
        <dbReference type="Google" id="ProtNLM"/>
    </source>
</evidence>
<dbReference type="PANTHER" id="PTHR47642:SF6">
    <property type="entry name" value="ATP-DEPENDENT DNA HELICASE"/>
    <property type="match status" value="1"/>
</dbReference>
<organism evidence="3">
    <name type="scientific">Perkinsus marinus (strain ATCC 50983 / TXsc)</name>
    <dbReference type="NCBI Taxonomy" id="423536"/>
    <lineage>
        <taxon>Eukaryota</taxon>
        <taxon>Sar</taxon>
        <taxon>Alveolata</taxon>
        <taxon>Perkinsozoa</taxon>
        <taxon>Perkinsea</taxon>
        <taxon>Perkinsida</taxon>
        <taxon>Perkinsidae</taxon>
        <taxon>Perkinsus</taxon>
    </lineage>
</organism>
<dbReference type="SUPFAM" id="SSF52540">
    <property type="entry name" value="P-loop containing nucleoside triphosphate hydrolases"/>
    <property type="match status" value="1"/>
</dbReference>
<name>C5KIP2_PERM5</name>
<proteinExistence type="predicted"/>
<dbReference type="OrthoDB" id="1930718at2759"/>
<keyword evidence="3" id="KW-1185">Reference proteome</keyword>
<dbReference type="InterPro" id="IPR051055">
    <property type="entry name" value="PIF1_helicase"/>
</dbReference>
<evidence type="ECO:0000313" key="2">
    <source>
        <dbReference type="EMBL" id="EER15658.1"/>
    </source>
</evidence>